<feature type="transmembrane region" description="Helical" evidence="8">
    <location>
        <begin position="184"/>
        <end position="201"/>
    </location>
</feature>
<dbReference type="InterPro" id="IPR036259">
    <property type="entry name" value="MFS_trans_sf"/>
</dbReference>
<dbReference type="AlphaFoldDB" id="A0A8T9C478"/>
<feature type="transmembrane region" description="Helical" evidence="8">
    <location>
        <begin position="92"/>
        <end position="112"/>
    </location>
</feature>
<protein>
    <submittedName>
        <fullName evidence="9">Siderophore iron transporter mirB</fullName>
    </submittedName>
</protein>
<feature type="transmembrane region" description="Helical" evidence="8">
    <location>
        <begin position="502"/>
        <end position="523"/>
    </location>
</feature>
<evidence type="ECO:0000256" key="4">
    <source>
        <dbReference type="ARBA" id="ARBA00022692"/>
    </source>
</evidence>
<dbReference type="PANTHER" id="PTHR23501:SF107">
    <property type="entry name" value="TRANSPORTER, PUTATIVE (AFU_ORTHOLOGUE AFUA_7G04730)-RELATED"/>
    <property type="match status" value="1"/>
</dbReference>
<feature type="transmembrane region" description="Helical" evidence="8">
    <location>
        <begin position="571"/>
        <end position="593"/>
    </location>
</feature>
<feature type="transmembrane region" description="Helical" evidence="8">
    <location>
        <begin position="298"/>
        <end position="323"/>
    </location>
</feature>
<sequence>MVFMRSRRNNAGSKHLSEAASMQQQRDADPEKPGFASGSATPDSDNLSLEAKNEKECELHPDQVTANATLGQQKAEAAALVWSKPVLYSTYAWIWVCFFALSIQELCLYYASVYAYSSFETAPALSTAVILAGIVGAVLKLPIAKTLVLWGRAEGFLVAFLIYMLGMIIIASCNGPSSYAAGYVLYWIGYDQIYVILDIFVADASGLRNRAFAFAFVSTPFIITTFTGSLAAQAFFDHSTWRWAIGAFCIIQPFVFLPLVAVFKWHQKKAEKQGLFIRNKSGRTAIQSIIHYFHEFDLIGALILMSAFILFLLPFSLVSYVRIKSYDSAAFIACVVIGLLLFPVFYLWERYGTRTHFMDWQQFRNPTTLGACILAATLYFSFYCWDSYYYDFLLVTYNLDTKYAGYMDNIYDVGSVFFGVVFGLWIRYSKHFKYECLFFALPLLILASGLMIHFRGQTESSLGYLIMCQIFYSCAGGFLVIGEQMAIMASADRAGVPMGLSVLSLSSSIGGAIGSAVIVAIYADKFPKALIEKGLSATDAETLYLAGYLTQKTYAVGTLERDAANYAWSQVQYYGCIAACAVLVVAIPAIGIWKNYNVNKRQNKGLVI</sequence>
<feature type="region of interest" description="Disordered" evidence="7">
    <location>
        <begin position="1"/>
        <end position="47"/>
    </location>
</feature>
<feature type="transmembrane region" description="Helical" evidence="8">
    <location>
        <begin position="329"/>
        <end position="348"/>
    </location>
</feature>
<dbReference type="Proteomes" id="UP000469558">
    <property type="component" value="Unassembled WGS sequence"/>
</dbReference>
<feature type="transmembrane region" description="Helical" evidence="8">
    <location>
        <begin position="213"/>
        <end position="235"/>
    </location>
</feature>
<comment type="similarity">
    <text evidence="2">Belongs to the major facilitator superfamily.</text>
</comment>
<feature type="compositionally biased region" description="Polar residues" evidence="7">
    <location>
        <begin position="38"/>
        <end position="47"/>
    </location>
</feature>
<evidence type="ECO:0000256" key="1">
    <source>
        <dbReference type="ARBA" id="ARBA00004141"/>
    </source>
</evidence>
<dbReference type="Gene3D" id="1.20.1250.20">
    <property type="entry name" value="MFS general substrate transporter like domains"/>
    <property type="match status" value="2"/>
</dbReference>
<feature type="transmembrane region" description="Helical" evidence="8">
    <location>
        <begin position="369"/>
        <end position="390"/>
    </location>
</feature>
<accession>A0A8T9C478</accession>
<keyword evidence="6 8" id="KW-0472">Membrane</keyword>
<keyword evidence="10" id="KW-1185">Reference proteome</keyword>
<feature type="transmembrane region" description="Helical" evidence="8">
    <location>
        <begin position="436"/>
        <end position="456"/>
    </location>
</feature>
<dbReference type="InterPro" id="IPR011701">
    <property type="entry name" value="MFS"/>
</dbReference>
<dbReference type="OrthoDB" id="4078873at2759"/>
<gene>
    <name evidence="9" type="primary">mirB_2</name>
    <name evidence="9" type="ORF">LSUE1_G005873</name>
</gene>
<dbReference type="Pfam" id="PF07690">
    <property type="entry name" value="MFS_1"/>
    <property type="match status" value="1"/>
</dbReference>
<feature type="transmembrane region" description="Helical" evidence="8">
    <location>
        <begin position="155"/>
        <end position="172"/>
    </location>
</feature>
<feature type="transmembrane region" description="Helical" evidence="8">
    <location>
        <begin position="462"/>
        <end position="481"/>
    </location>
</feature>
<evidence type="ECO:0000313" key="10">
    <source>
        <dbReference type="Proteomes" id="UP000469558"/>
    </source>
</evidence>
<keyword evidence="3" id="KW-0813">Transport</keyword>
<reference evidence="9 10" key="1">
    <citation type="submission" date="2018-05" db="EMBL/GenBank/DDBJ databases">
        <title>Genome sequencing and assembly of the regulated plant pathogen Lachnellula willkommii and related sister species for the development of diagnostic species identification markers.</title>
        <authorList>
            <person name="Giroux E."/>
            <person name="Bilodeau G."/>
        </authorList>
    </citation>
    <scope>NUCLEOTIDE SEQUENCE [LARGE SCALE GENOMIC DNA]</scope>
    <source>
        <strain evidence="9 10">CBS 268.59</strain>
    </source>
</reference>
<keyword evidence="5 8" id="KW-1133">Transmembrane helix</keyword>
<name>A0A8T9C478_9HELO</name>
<evidence type="ECO:0000256" key="3">
    <source>
        <dbReference type="ARBA" id="ARBA00022448"/>
    </source>
</evidence>
<evidence type="ECO:0000256" key="8">
    <source>
        <dbReference type="SAM" id="Phobius"/>
    </source>
</evidence>
<dbReference type="FunFam" id="1.20.1250.20:FF:000284">
    <property type="entry name" value="Siderophore iron transporter mirB"/>
    <property type="match status" value="1"/>
</dbReference>
<feature type="transmembrane region" description="Helical" evidence="8">
    <location>
        <begin position="410"/>
        <end position="429"/>
    </location>
</feature>
<dbReference type="EMBL" id="QGMK01001446">
    <property type="protein sequence ID" value="TVY68737.1"/>
    <property type="molecule type" value="Genomic_DNA"/>
</dbReference>
<comment type="subcellular location">
    <subcellularLocation>
        <location evidence="1">Membrane</location>
        <topology evidence="1">Multi-pass membrane protein</topology>
    </subcellularLocation>
</comment>
<dbReference type="PANTHER" id="PTHR23501">
    <property type="entry name" value="MAJOR FACILITATOR SUPERFAMILY"/>
    <property type="match status" value="1"/>
</dbReference>
<keyword evidence="4 8" id="KW-0812">Transmembrane</keyword>
<evidence type="ECO:0000256" key="5">
    <source>
        <dbReference type="ARBA" id="ARBA00022989"/>
    </source>
</evidence>
<dbReference type="GO" id="GO:0022857">
    <property type="term" value="F:transmembrane transporter activity"/>
    <property type="evidence" value="ECO:0007669"/>
    <property type="project" value="InterPro"/>
</dbReference>
<evidence type="ECO:0000256" key="7">
    <source>
        <dbReference type="SAM" id="MobiDB-lite"/>
    </source>
</evidence>
<evidence type="ECO:0000256" key="2">
    <source>
        <dbReference type="ARBA" id="ARBA00008335"/>
    </source>
</evidence>
<feature type="transmembrane region" description="Helical" evidence="8">
    <location>
        <begin position="241"/>
        <end position="263"/>
    </location>
</feature>
<organism evidence="9 10">
    <name type="scientific">Lachnellula suecica</name>
    <dbReference type="NCBI Taxonomy" id="602035"/>
    <lineage>
        <taxon>Eukaryota</taxon>
        <taxon>Fungi</taxon>
        <taxon>Dikarya</taxon>
        <taxon>Ascomycota</taxon>
        <taxon>Pezizomycotina</taxon>
        <taxon>Leotiomycetes</taxon>
        <taxon>Helotiales</taxon>
        <taxon>Lachnaceae</taxon>
        <taxon>Lachnellula</taxon>
    </lineage>
</organism>
<proteinExistence type="inferred from homology"/>
<feature type="transmembrane region" description="Helical" evidence="8">
    <location>
        <begin position="124"/>
        <end position="143"/>
    </location>
</feature>
<evidence type="ECO:0000313" key="9">
    <source>
        <dbReference type="EMBL" id="TVY68737.1"/>
    </source>
</evidence>
<dbReference type="GO" id="GO:0005886">
    <property type="term" value="C:plasma membrane"/>
    <property type="evidence" value="ECO:0007669"/>
    <property type="project" value="TreeGrafter"/>
</dbReference>
<dbReference type="SUPFAM" id="SSF103473">
    <property type="entry name" value="MFS general substrate transporter"/>
    <property type="match status" value="1"/>
</dbReference>
<comment type="caution">
    <text evidence="9">The sequence shown here is derived from an EMBL/GenBank/DDBJ whole genome shotgun (WGS) entry which is preliminary data.</text>
</comment>
<evidence type="ECO:0000256" key="6">
    <source>
        <dbReference type="ARBA" id="ARBA00023136"/>
    </source>
</evidence>